<evidence type="ECO:0000313" key="1">
    <source>
        <dbReference type="EMBL" id="QJA98259.1"/>
    </source>
</evidence>
<gene>
    <name evidence="1" type="ORF">MM171A02068_0003</name>
</gene>
<name>A0A6M3LW38_9ZZZZ</name>
<reference evidence="1" key="1">
    <citation type="submission" date="2020-03" db="EMBL/GenBank/DDBJ databases">
        <title>The deep terrestrial virosphere.</title>
        <authorList>
            <person name="Holmfeldt K."/>
            <person name="Nilsson E."/>
            <person name="Simone D."/>
            <person name="Lopez-Fernandez M."/>
            <person name="Wu X."/>
            <person name="de Brujin I."/>
            <person name="Lundin D."/>
            <person name="Andersson A."/>
            <person name="Bertilsson S."/>
            <person name="Dopson M."/>
        </authorList>
    </citation>
    <scope>NUCLEOTIDE SEQUENCE</scope>
    <source>
        <strain evidence="1">MM171A02068</strain>
    </source>
</reference>
<protein>
    <submittedName>
        <fullName evidence="1">Uncharacterized protein</fullName>
    </submittedName>
</protein>
<dbReference type="AlphaFoldDB" id="A0A6M3LW38"/>
<proteinExistence type="predicted"/>
<sequence length="181" mass="19010">MIDGRVKMKIFAKIFLAFVLSVFLASGLTADTGDPVIEGKAATAVNIDGGTINGSTIGETTPAAGTFTTLIDQKASISTKTDSYVVTTADFGKVLRMNNAAAKIFTFPSVGATEDGALLYIENQGAGRLTLQMVDTDKVMDSAATGTCYTDDDNNATLVLRYNHALVTWQAVGGHGTWITT</sequence>
<dbReference type="EMBL" id="MT143566">
    <property type="protein sequence ID" value="QJA98259.1"/>
    <property type="molecule type" value="Genomic_DNA"/>
</dbReference>
<accession>A0A6M3LW38</accession>
<organism evidence="1">
    <name type="scientific">viral metagenome</name>
    <dbReference type="NCBI Taxonomy" id="1070528"/>
    <lineage>
        <taxon>unclassified sequences</taxon>
        <taxon>metagenomes</taxon>
        <taxon>organismal metagenomes</taxon>
    </lineage>
</organism>